<dbReference type="NCBIfam" id="TIGR00113">
    <property type="entry name" value="queA"/>
    <property type="match status" value="1"/>
</dbReference>
<keyword evidence="2" id="KW-0808">Transferase</keyword>
<dbReference type="SUPFAM" id="SSF111337">
    <property type="entry name" value="QueA-like"/>
    <property type="match status" value="1"/>
</dbReference>
<accession>A0A6J7A081</accession>
<dbReference type="PANTHER" id="PTHR30307">
    <property type="entry name" value="S-ADENOSYLMETHIONINE:TRNA RIBOSYLTRANSFERASE-ISOMERASE"/>
    <property type="match status" value="1"/>
</dbReference>
<dbReference type="InterPro" id="IPR042118">
    <property type="entry name" value="QueA_dom1"/>
</dbReference>
<evidence type="ECO:0000256" key="3">
    <source>
        <dbReference type="ARBA" id="ARBA00022691"/>
    </source>
</evidence>
<proteinExistence type="inferred from homology"/>
<dbReference type="Gene3D" id="3.40.1780.10">
    <property type="entry name" value="QueA-like"/>
    <property type="match status" value="2"/>
</dbReference>
<protein>
    <submittedName>
        <fullName evidence="5">Unannotated protein</fullName>
    </submittedName>
</protein>
<evidence type="ECO:0000313" key="5">
    <source>
        <dbReference type="EMBL" id="CAB4826233.1"/>
    </source>
</evidence>
<keyword evidence="3" id="KW-0949">S-adenosyl-L-methionine</keyword>
<evidence type="ECO:0000256" key="1">
    <source>
        <dbReference type="ARBA" id="ARBA00022490"/>
    </source>
</evidence>
<dbReference type="EMBL" id="CAFAAQ010000278">
    <property type="protein sequence ID" value="CAB4826233.1"/>
    <property type="molecule type" value="Genomic_DNA"/>
</dbReference>
<sequence length="351" mass="38575">MRTEDLNYDLPEAAIAQTPVAPRDSAKLLVDLGPQAQPQDALVADLADFLLPSDLLILNETRVLPARVAVLRSGGGAGEVLLLEPLEDDDGGWWEALCRPSRKMRVGEQVAAARGSLRFEIGEDLGQGQRKVRPIHQGNLLQELELSGEAPLPPYIHERLSDQERYQTVFSQRPASAAAPTAGLHITADLLAKITGKGVQIKTVELVVGLDTFRPVTAENLEDHQIHSEWYQVPAETWDEVKTAQATGRRVVAVGTTTVRALESAAASSELHGRTRLFITPGFQFAVVDVLMTNFHLPRSSLLAMIQAFIGPRWRDLYSTALERQYRFLSFGDAMLLQRGPLLKGDHEAQA</sequence>
<dbReference type="Pfam" id="PF02547">
    <property type="entry name" value="Queuosine_synth"/>
    <property type="match status" value="1"/>
</dbReference>
<dbReference type="InterPro" id="IPR036100">
    <property type="entry name" value="QueA_sf"/>
</dbReference>
<gene>
    <name evidence="5" type="ORF">UFOPK3046_02038</name>
</gene>
<dbReference type="HAMAP" id="MF_00113">
    <property type="entry name" value="QueA"/>
    <property type="match status" value="1"/>
</dbReference>
<dbReference type="GO" id="GO:0008616">
    <property type="term" value="P:tRNA queuosine(34) biosynthetic process"/>
    <property type="evidence" value="ECO:0007669"/>
    <property type="project" value="UniProtKB-KW"/>
</dbReference>
<dbReference type="GO" id="GO:0051075">
    <property type="term" value="F:S-adenosylmethionine:tRNA ribosyltransferase-isomerase activity"/>
    <property type="evidence" value="ECO:0007669"/>
    <property type="project" value="TreeGrafter"/>
</dbReference>
<evidence type="ECO:0000256" key="4">
    <source>
        <dbReference type="ARBA" id="ARBA00022785"/>
    </source>
</evidence>
<name>A0A6J7A081_9ZZZZ</name>
<keyword evidence="1" id="KW-0963">Cytoplasm</keyword>
<organism evidence="5">
    <name type="scientific">freshwater metagenome</name>
    <dbReference type="NCBI Taxonomy" id="449393"/>
    <lineage>
        <taxon>unclassified sequences</taxon>
        <taxon>metagenomes</taxon>
        <taxon>ecological metagenomes</taxon>
    </lineage>
</organism>
<reference evidence="5" key="1">
    <citation type="submission" date="2020-05" db="EMBL/GenBank/DDBJ databases">
        <authorList>
            <person name="Chiriac C."/>
            <person name="Salcher M."/>
            <person name="Ghai R."/>
            <person name="Kavagutti S V."/>
        </authorList>
    </citation>
    <scope>NUCLEOTIDE SEQUENCE</scope>
</reference>
<keyword evidence="4" id="KW-0671">Queuosine biosynthesis</keyword>
<evidence type="ECO:0000256" key="2">
    <source>
        <dbReference type="ARBA" id="ARBA00022679"/>
    </source>
</evidence>
<dbReference type="Gene3D" id="2.40.10.240">
    <property type="entry name" value="QueA-like"/>
    <property type="match status" value="1"/>
</dbReference>
<dbReference type="AlphaFoldDB" id="A0A6J7A081"/>
<dbReference type="PANTHER" id="PTHR30307:SF0">
    <property type="entry name" value="S-ADENOSYLMETHIONINE:TRNA RIBOSYLTRANSFERASE-ISOMERASE"/>
    <property type="match status" value="1"/>
</dbReference>
<dbReference type="InterPro" id="IPR003699">
    <property type="entry name" value="QueA"/>
</dbReference>
<dbReference type="InterPro" id="IPR042119">
    <property type="entry name" value="QueA_dom2"/>
</dbReference>
<dbReference type="NCBIfam" id="NF001140">
    <property type="entry name" value="PRK00147.1"/>
    <property type="match status" value="1"/>
</dbReference>